<proteinExistence type="predicted"/>
<keyword evidence="1" id="KW-1133">Transmembrane helix</keyword>
<protein>
    <submittedName>
        <fullName evidence="2">Uncharacterized protein</fullName>
    </submittedName>
</protein>
<feature type="transmembrane region" description="Helical" evidence="1">
    <location>
        <begin position="58"/>
        <end position="81"/>
    </location>
</feature>
<sequence length="183" mass="20923">MQGHHNLFTGAMPALAEHNNTKFLDLATRNNIELPQLHNGTHYVALSPGELIISRTTFILATTLFLFLTTSSLIIISILAYRHYSRRRAVRDAKAWGRRSTFNHRISMARKEIDLSYSRQHGGCLVHVPENPELGSDEPVEIMEQEKLFEVPALPGRAVREKRKSRFMNLFFDEEVGVWVPKA</sequence>
<keyword evidence="1" id="KW-0472">Membrane</keyword>
<dbReference type="Proteomes" id="UP001310890">
    <property type="component" value="Unassembled WGS sequence"/>
</dbReference>
<comment type="caution">
    <text evidence="2">The sequence shown here is derived from an EMBL/GenBank/DDBJ whole genome shotgun (WGS) entry which is preliminary data.</text>
</comment>
<evidence type="ECO:0000313" key="2">
    <source>
        <dbReference type="EMBL" id="KAK5115510.1"/>
    </source>
</evidence>
<accession>A0AAN7TGB3</accession>
<keyword evidence="1" id="KW-0812">Transmembrane</keyword>
<dbReference type="AlphaFoldDB" id="A0AAN7TGB3"/>
<reference evidence="2" key="1">
    <citation type="submission" date="2023-08" db="EMBL/GenBank/DDBJ databases">
        <title>Black Yeasts Isolated from many extreme environments.</title>
        <authorList>
            <person name="Coleine C."/>
            <person name="Stajich J.E."/>
            <person name="Selbmann L."/>
        </authorList>
    </citation>
    <scope>NUCLEOTIDE SEQUENCE</scope>
    <source>
        <strain evidence="2">CCFEE 5401</strain>
    </source>
</reference>
<evidence type="ECO:0000256" key="1">
    <source>
        <dbReference type="SAM" id="Phobius"/>
    </source>
</evidence>
<name>A0AAN7TGB3_9PEZI</name>
<organism evidence="2 3">
    <name type="scientific">Meristemomyces frigidus</name>
    <dbReference type="NCBI Taxonomy" id="1508187"/>
    <lineage>
        <taxon>Eukaryota</taxon>
        <taxon>Fungi</taxon>
        <taxon>Dikarya</taxon>
        <taxon>Ascomycota</taxon>
        <taxon>Pezizomycotina</taxon>
        <taxon>Dothideomycetes</taxon>
        <taxon>Dothideomycetidae</taxon>
        <taxon>Mycosphaerellales</taxon>
        <taxon>Teratosphaeriaceae</taxon>
        <taxon>Meristemomyces</taxon>
    </lineage>
</organism>
<gene>
    <name evidence="2" type="ORF">LTR62_001169</name>
</gene>
<evidence type="ECO:0000313" key="3">
    <source>
        <dbReference type="Proteomes" id="UP001310890"/>
    </source>
</evidence>
<dbReference type="EMBL" id="JAVRRL010000012">
    <property type="protein sequence ID" value="KAK5115510.1"/>
    <property type="molecule type" value="Genomic_DNA"/>
</dbReference>